<evidence type="ECO:0000256" key="1">
    <source>
        <dbReference type="SAM" id="MobiDB-lite"/>
    </source>
</evidence>
<reference evidence="2 3" key="1">
    <citation type="submission" date="2019-02" db="EMBL/GenBank/DDBJ databases">
        <title>Deep-cultivation of Planctomycetes and their phenomic and genomic characterization uncovers novel biology.</title>
        <authorList>
            <person name="Wiegand S."/>
            <person name="Jogler M."/>
            <person name="Boedeker C."/>
            <person name="Pinto D."/>
            <person name="Vollmers J."/>
            <person name="Rivas-Marin E."/>
            <person name="Kohn T."/>
            <person name="Peeters S.H."/>
            <person name="Heuer A."/>
            <person name="Rast P."/>
            <person name="Oberbeckmann S."/>
            <person name="Bunk B."/>
            <person name="Jeske O."/>
            <person name="Meyerdierks A."/>
            <person name="Storesund J.E."/>
            <person name="Kallscheuer N."/>
            <person name="Luecker S."/>
            <person name="Lage O.M."/>
            <person name="Pohl T."/>
            <person name="Merkel B.J."/>
            <person name="Hornburger P."/>
            <person name="Mueller R.-W."/>
            <person name="Bruemmer F."/>
            <person name="Labrenz M."/>
            <person name="Spormann A.M."/>
            <person name="Op den Camp H."/>
            <person name="Overmann J."/>
            <person name="Amann R."/>
            <person name="Jetten M.S.M."/>
            <person name="Mascher T."/>
            <person name="Medema M.H."/>
            <person name="Devos D.P."/>
            <person name="Kaster A.-K."/>
            <person name="Ovreas L."/>
            <person name="Rohde M."/>
            <person name="Galperin M.Y."/>
            <person name="Jogler C."/>
        </authorList>
    </citation>
    <scope>NUCLEOTIDE SEQUENCE [LARGE SCALE GENOMIC DNA]</scope>
    <source>
        <strain evidence="2 3">Pla163</strain>
    </source>
</reference>
<name>A0A518CWT9_9BACT</name>
<dbReference type="AlphaFoldDB" id="A0A518CWT9"/>
<dbReference type="Gene3D" id="1.10.10.1710">
    <property type="entry name" value="Deoxyribodipyrimidine photolyase-related"/>
    <property type="match status" value="1"/>
</dbReference>
<dbReference type="InterPro" id="IPR036388">
    <property type="entry name" value="WH-like_DNA-bd_sf"/>
</dbReference>
<dbReference type="Gene3D" id="1.10.10.10">
    <property type="entry name" value="Winged helix-like DNA-binding domain superfamily/Winged helix DNA-binding domain"/>
    <property type="match status" value="1"/>
</dbReference>
<organism evidence="2 3">
    <name type="scientific">Rohdeia mirabilis</name>
    <dbReference type="NCBI Taxonomy" id="2528008"/>
    <lineage>
        <taxon>Bacteria</taxon>
        <taxon>Pseudomonadati</taxon>
        <taxon>Planctomycetota</taxon>
        <taxon>Planctomycetia</taxon>
        <taxon>Planctomycetia incertae sedis</taxon>
        <taxon>Rohdeia</taxon>
    </lineage>
</organism>
<dbReference type="SUPFAM" id="SSF46785">
    <property type="entry name" value="Winged helix' DNA-binding domain"/>
    <property type="match status" value="1"/>
</dbReference>
<accession>A0A518CWT9</accession>
<dbReference type="InterPro" id="IPR021660">
    <property type="entry name" value="DUF3253"/>
</dbReference>
<evidence type="ECO:0000313" key="3">
    <source>
        <dbReference type="Proteomes" id="UP000319342"/>
    </source>
</evidence>
<feature type="region of interest" description="Disordered" evidence="1">
    <location>
        <begin position="373"/>
        <end position="402"/>
    </location>
</feature>
<sequence>MPSAFHRELDARSVDPEGRSWVYVPYDQLTAAVGPLSEREPTELGIVMVESPARAARRPYHKQKLSLVLANGRQFALEQAARGVAVRHVVAPPDPKGGDFAPGLRAVAQQVGPLRVMRPAERALRIELAPLIEAGLVIEVPHAGWLTTREEFERSQKKGPPYRMDAFYREVRRRTGWLMEGDRPVGGRFSFDGENREVWRGEPPAPRQPRFRPDAVTTEVCELVEARFGAHPGAIDPAALPTRGQEAQRIWRHALEHCIESFGPYEDALSRESRTLFHTCVSSLVNLGRLLPRDLCEDVLANGEHLPSVEGFVRQVLGWREFVRHVHEATDGFRDLAPRFGGVPVEVARGAAASNGAPSNGAAVNGAAVNGRASNGAAPAPDAASTRAPLTPEGDAAPSVLDADQPLPPAYWHGGSGLACLDHEVEGVWATGYGHHITRLMVLANVATLVGASPRALTDWFWAAYTDAYDWVVEPNVLGMGTFAVGDLMTTKPYVSGAAYIHRMSDHCGACAFDPKRDCPLTPLYWTFLERNREVLAGNSRVAMPLRSLAKRSDEQRASDAAVARLARAKLAAGARLTPAGLADPESTEAQLEIAICELLLERSDGATICPSEAARRVMELRGAPGDGWRELLEPTRAAGRRLAAAGAVVFTQAGEVVDPDSVRGAVRIRRAAVGS</sequence>
<keyword evidence="2" id="KW-0456">Lyase</keyword>
<evidence type="ECO:0000313" key="2">
    <source>
        <dbReference type="EMBL" id="QDU83680.1"/>
    </source>
</evidence>
<dbReference type="Pfam" id="PF11625">
    <property type="entry name" value="DUF3253"/>
    <property type="match status" value="1"/>
</dbReference>
<dbReference type="Pfam" id="PF04244">
    <property type="entry name" value="DPRP"/>
    <property type="match status" value="1"/>
</dbReference>
<dbReference type="EMBL" id="CP036290">
    <property type="protein sequence ID" value="QDU83680.1"/>
    <property type="molecule type" value="Genomic_DNA"/>
</dbReference>
<gene>
    <name evidence="2" type="ORF">Pla163_07810</name>
</gene>
<protein>
    <submittedName>
        <fullName evidence="2">Deoxyribodipyrimidine photo-lyase-related protein</fullName>
    </submittedName>
</protein>
<dbReference type="Gene3D" id="3.40.50.620">
    <property type="entry name" value="HUPs"/>
    <property type="match status" value="1"/>
</dbReference>
<feature type="compositionally biased region" description="Low complexity" evidence="1">
    <location>
        <begin position="373"/>
        <end position="389"/>
    </location>
</feature>
<dbReference type="PANTHER" id="PTHR38657:SF1">
    <property type="entry name" value="SLR1343 PROTEIN"/>
    <property type="match status" value="1"/>
</dbReference>
<dbReference type="GO" id="GO:0016829">
    <property type="term" value="F:lyase activity"/>
    <property type="evidence" value="ECO:0007669"/>
    <property type="project" value="UniProtKB-KW"/>
</dbReference>
<dbReference type="InterPro" id="IPR036390">
    <property type="entry name" value="WH_DNA-bd_sf"/>
</dbReference>
<dbReference type="InterPro" id="IPR007357">
    <property type="entry name" value="PhrB-like"/>
</dbReference>
<dbReference type="Gene3D" id="1.25.40.80">
    <property type="match status" value="1"/>
</dbReference>
<dbReference type="Gene3D" id="1.10.579.10">
    <property type="entry name" value="DNA Cyclobutane Dipyrimidine Photolyase, subunit A, domain 3"/>
    <property type="match status" value="1"/>
</dbReference>
<dbReference type="Proteomes" id="UP000319342">
    <property type="component" value="Chromosome"/>
</dbReference>
<dbReference type="InterPro" id="IPR036134">
    <property type="entry name" value="Crypto/Photolyase_FAD-like_sf"/>
</dbReference>
<dbReference type="PANTHER" id="PTHR38657">
    <property type="entry name" value="SLR1343 PROTEIN"/>
    <property type="match status" value="1"/>
</dbReference>
<dbReference type="InterPro" id="IPR014729">
    <property type="entry name" value="Rossmann-like_a/b/a_fold"/>
</dbReference>
<proteinExistence type="predicted"/>
<keyword evidence="3" id="KW-1185">Reference proteome</keyword>
<dbReference type="InterPro" id="IPR052551">
    <property type="entry name" value="UV-DNA_repair_photolyase"/>
</dbReference>
<dbReference type="RefSeq" id="WP_419186298.1">
    <property type="nucleotide sequence ID" value="NZ_CP036290.1"/>
</dbReference>
<dbReference type="SUPFAM" id="SSF48173">
    <property type="entry name" value="Cryptochrome/photolyase FAD-binding domain"/>
    <property type="match status" value="2"/>
</dbReference>